<reference evidence="2 4" key="2">
    <citation type="submission" date="2020-08" db="EMBL/GenBank/DDBJ databases">
        <title>Sequencing the genomes of 1000 actinobacteria strains.</title>
        <authorList>
            <person name="Klenk H.-P."/>
        </authorList>
    </citation>
    <scope>NUCLEOTIDE SEQUENCE [LARGE SCALE GENOMIC DNA]</scope>
    <source>
        <strain evidence="2 4">DSM 9581</strain>
    </source>
</reference>
<comment type="caution">
    <text evidence="1">The sequence shown here is derived from an EMBL/GenBank/DDBJ whole genome shotgun (WGS) entry which is preliminary data.</text>
</comment>
<evidence type="ECO:0000313" key="3">
    <source>
        <dbReference type="Proteomes" id="UP000321723"/>
    </source>
</evidence>
<sequence length="304" mass="32961">MATLTTSDVTLPTQIVDGIVTKTKTGSTIAALSGQEPMRFGDVTIVTFDDDLTAEFVEQGGAKSEDDAKPSSVVASPHKAVVNFRTSDEFLIADEDYQLKILDEFEDKCALALARGLDLGAYFRINPRTGTAITSWTNYLNATTNRVEITADSKPDLDFEAAAGLVIGDGYRPTGAAFDPSYAWTLSTARYNDGRKKYPELGLGVDLSAFEGLAASVSSTVSGKAKDGDATDNKVRAIVGNYQQGIRWGVQRTFPFRMLEYGDPDNTGRDLAGHNEVLFRAEVIFAWHVFVDQFAVIEDKVANA</sequence>
<accession>A0A511FDS4</accession>
<evidence type="ECO:0000313" key="1">
    <source>
        <dbReference type="EMBL" id="GEL47410.1"/>
    </source>
</evidence>
<reference evidence="1 3" key="1">
    <citation type="submission" date="2019-07" db="EMBL/GenBank/DDBJ databases">
        <title>Whole genome shotgun sequence of Cellulomonas hominis NBRC 16055.</title>
        <authorList>
            <person name="Hosoyama A."/>
            <person name="Uohara A."/>
            <person name="Ohji S."/>
            <person name="Ichikawa N."/>
        </authorList>
    </citation>
    <scope>NUCLEOTIDE SEQUENCE [LARGE SCALE GENOMIC DNA]</scope>
    <source>
        <strain evidence="1 3">NBRC 16055</strain>
    </source>
</reference>
<protein>
    <submittedName>
        <fullName evidence="1">Putative structural protein-phage associated</fullName>
    </submittedName>
</protein>
<organism evidence="1 3">
    <name type="scientific">Cellulomonas hominis</name>
    <dbReference type="NCBI Taxonomy" id="156981"/>
    <lineage>
        <taxon>Bacteria</taxon>
        <taxon>Bacillati</taxon>
        <taxon>Actinomycetota</taxon>
        <taxon>Actinomycetes</taxon>
        <taxon>Micrococcales</taxon>
        <taxon>Cellulomonadaceae</taxon>
        <taxon>Cellulomonas</taxon>
    </lineage>
</organism>
<dbReference type="AlphaFoldDB" id="A0A511FDS4"/>
<gene>
    <name evidence="1" type="ORF">CHO01_25260</name>
    <name evidence="2" type="ORF">HNR08_001228</name>
</gene>
<proteinExistence type="predicted"/>
<dbReference type="RefSeq" id="WP_146838490.1">
    <property type="nucleotide sequence ID" value="NZ_BJVQ01000037.1"/>
</dbReference>
<dbReference type="EMBL" id="JACHDN010000001">
    <property type="protein sequence ID" value="MBB5472492.1"/>
    <property type="molecule type" value="Genomic_DNA"/>
</dbReference>
<dbReference type="OrthoDB" id="3194758at2"/>
<keyword evidence="3" id="KW-1185">Reference proteome</keyword>
<name>A0A511FDS4_9CELL</name>
<evidence type="ECO:0000313" key="4">
    <source>
        <dbReference type="Proteomes" id="UP000564629"/>
    </source>
</evidence>
<dbReference type="SUPFAM" id="SSF56563">
    <property type="entry name" value="Major capsid protein gp5"/>
    <property type="match status" value="1"/>
</dbReference>
<dbReference type="Proteomes" id="UP000564629">
    <property type="component" value="Unassembled WGS sequence"/>
</dbReference>
<dbReference type="Proteomes" id="UP000321723">
    <property type="component" value="Unassembled WGS sequence"/>
</dbReference>
<dbReference type="EMBL" id="BJVQ01000037">
    <property type="protein sequence ID" value="GEL47410.1"/>
    <property type="molecule type" value="Genomic_DNA"/>
</dbReference>
<evidence type="ECO:0000313" key="2">
    <source>
        <dbReference type="EMBL" id="MBB5472492.1"/>
    </source>
</evidence>